<comment type="subcellular location">
    <subcellularLocation>
        <location evidence="1">Membrane</location>
        <topology evidence="1">Multi-pass membrane protein</topology>
    </subcellularLocation>
</comment>
<evidence type="ECO:0000256" key="5">
    <source>
        <dbReference type="ARBA" id="ARBA00022989"/>
    </source>
</evidence>
<keyword evidence="3 7" id="KW-0812">Transmembrane</keyword>
<proteinExistence type="inferred from homology"/>
<evidence type="ECO:0000259" key="8">
    <source>
        <dbReference type="Pfam" id="PF01694"/>
    </source>
</evidence>
<keyword evidence="6 7" id="KW-0472">Membrane</keyword>
<dbReference type="HOGENOM" id="CLU_055068_2_1_11"/>
<feature type="transmembrane region" description="Helical" evidence="7">
    <location>
        <begin position="162"/>
        <end position="181"/>
    </location>
</feature>
<evidence type="ECO:0000256" key="3">
    <source>
        <dbReference type="ARBA" id="ARBA00022692"/>
    </source>
</evidence>
<protein>
    <submittedName>
        <fullName evidence="9">Rhomboid family protein</fullName>
    </submittedName>
</protein>
<dbReference type="InterPro" id="IPR022764">
    <property type="entry name" value="Peptidase_S54_rhomboid_dom"/>
</dbReference>
<evidence type="ECO:0000313" key="10">
    <source>
        <dbReference type="Proteomes" id="UP000008221"/>
    </source>
</evidence>
<evidence type="ECO:0000256" key="4">
    <source>
        <dbReference type="ARBA" id="ARBA00022801"/>
    </source>
</evidence>
<dbReference type="PANTHER" id="PTHR43731">
    <property type="entry name" value="RHOMBOID PROTEASE"/>
    <property type="match status" value="1"/>
</dbReference>
<gene>
    <name evidence="9" type="ordered locus">Acel_0013</name>
</gene>
<dbReference type="InterPro" id="IPR035952">
    <property type="entry name" value="Rhomboid-like_sf"/>
</dbReference>
<name>A0LQS9_ACIC1</name>
<dbReference type="OrthoDB" id="9807874at2"/>
<dbReference type="GO" id="GO:0016020">
    <property type="term" value="C:membrane"/>
    <property type="evidence" value="ECO:0007669"/>
    <property type="project" value="UniProtKB-SubCell"/>
</dbReference>
<dbReference type="eggNOG" id="COG0705">
    <property type="taxonomic scope" value="Bacteria"/>
</dbReference>
<evidence type="ECO:0000313" key="9">
    <source>
        <dbReference type="EMBL" id="ABK51789.1"/>
    </source>
</evidence>
<dbReference type="InterPro" id="IPR050925">
    <property type="entry name" value="Rhomboid_protease_S54"/>
</dbReference>
<dbReference type="MEROPS" id="S54.A08"/>
<dbReference type="PANTHER" id="PTHR43731:SF14">
    <property type="entry name" value="PRESENILIN-ASSOCIATED RHOMBOID-LIKE PROTEIN, MITOCHONDRIAL"/>
    <property type="match status" value="1"/>
</dbReference>
<dbReference type="KEGG" id="ace:Acel_0013"/>
<dbReference type="SUPFAM" id="SSF144091">
    <property type="entry name" value="Rhomboid-like"/>
    <property type="match status" value="1"/>
</dbReference>
<dbReference type="Gene3D" id="1.20.1540.10">
    <property type="entry name" value="Rhomboid-like"/>
    <property type="match status" value="1"/>
</dbReference>
<dbReference type="Pfam" id="PF01694">
    <property type="entry name" value="Rhomboid"/>
    <property type="match status" value="1"/>
</dbReference>
<keyword evidence="10" id="KW-1185">Reference proteome</keyword>
<dbReference type="SMR" id="A0LQS9"/>
<dbReference type="EMBL" id="CP000481">
    <property type="protein sequence ID" value="ABK51789.1"/>
    <property type="molecule type" value="Genomic_DNA"/>
</dbReference>
<dbReference type="GO" id="GO:0004252">
    <property type="term" value="F:serine-type endopeptidase activity"/>
    <property type="evidence" value="ECO:0007669"/>
    <property type="project" value="InterPro"/>
</dbReference>
<feature type="transmembrane region" description="Helical" evidence="7">
    <location>
        <begin position="212"/>
        <end position="232"/>
    </location>
</feature>
<evidence type="ECO:0000256" key="7">
    <source>
        <dbReference type="SAM" id="Phobius"/>
    </source>
</evidence>
<feature type="transmembrane region" description="Helical" evidence="7">
    <location>
        <begin position="187"/>
        <end position="205"/>
    </location>
</feature>
<accession>A0LQS9</accession>
<evidence type="ECO:0000256" key="6">
    <source>
        <dbReference type="ARBA" id="ARBA00023136"/>
    </source>
</evidence>
<dbReference type="AlphaFoldDB" id="A0LQS9"/>
<feature type="transmembrane region" description="Helical" evidence="7">
    <location>
        <begin position="123"/>
        <end position="150"/>
    </location>
</feature>
<keyword evidence="5 7" id="KW-1133">Transmembrane helix</keyword>
<keyword evidence="4" id="KW-0378">Hydrolase</keyword>
<feature type="domain" description="Peptidase S54 rhomboid" evidence="8">
    <location>
        <begin position="121"/>
        <end position="250"/>
    </location>
</feature>
<sequence length="287" mass="30892">MDGNGYAPPASPPTCYRHPDRETWVRCVRCDRAICPDCMVEASVGFQCPECVRRGTRSQAITRTALGGRLRPQQTAVTYLLIAINAVVFLLEQVSPRFELRYALIPGETGFAHPYAGVAGGEFYRLITAMFLHASVLHIVFNMWALLVVGAPLEALLGRLRFLVLYFLAGLGGSTAVYLFAPRGSATLGASGAIFGLFAALFVFGRRLNFDIRPIGLVIVINLALTFVLSGVSWQGHIGGLLSGGALAAAWSYAPRAWRTPAQLLSSIALLAILLIAVAIRTTQLTA</sequence>
<dbReference type="Proteomes" id="UP000008221">
    <property type="component" value="Chromosome"/>
</dbReference>
<organism evidence="9 10">
    <name type="scientific">Acidothermus cellulolyticus (strain ATCC 43068 / DSM 8971 / 11B)</name>
    <dbReference type="NCBI Taxonomy" id="351607"/>
    <lineage>
        <taxon>Bacteria</taxon>
        <taxon>Bacillati</taxon>
        <taxon>Actinomycetota</taxon>
        <taxon>Actinomycetes</taxon>
        <taxon>Acidothermales</taxon>
        <taxon>Acidothermaceae</taxon>
        <taxon>Acidothermus</taxon>
    </lineage>
</organism>
<dbReference type="FunCoup" id="A0LQS9">
    <property type="interactions" value="218"/>
</dbReference>
<comment type="similarity">
    <text evidence="2">Belongs to the peptidase S54 family.</text>
</comment>
<feature type="transmembrane region" description="Helical" evidence="7">
    <location>
        <begin position="261"/>
        <end position="280"/>
    </location>
</feature>
<dbReference type="STRING" id="351607.Acel_0013"/>
<evidence type="ECO:0000256" key="2">
    <source>
        <dbReference type="ARBA" id="ARBA00009045"/>
    </source>
</evidence>
<dbReference type="InParanoid" id="A0LQS9"/>
<reference evidence="9 10" key="1">
    <citation type="journal article" date="2009" name="Genome Res.">
        <title>Complete genome of the cellulolytic thermophile Acidothermus cellulolyticus 11B provides insights into its ecophysiological and evolutionary adaptations.</title>
        <authorList>
            <person name="Barabote R.D."/>
            <person name="Xie G."/>
            <person name="Leu D.H."/>
            <person name="Normand P."/>
            <person name="Necsulea A."/>
            <person name="Daubin V."/>
            <person name="Medigue C."/>
            <person name="Adney W.S."/>
            <person name="Xu X.C."/>
            <person name="Lapidus A."/>
            <person name="Parales R.E."/>
            <person name="Detter C."/>
            <person name="Pujic P."/>
            <person name="Bruce D."/>
            <person name="Lavire C."/>
            <person name="Challacombe J.F."/>
            <person name="Brettin T.S."/>
            <person name="Berry A.M."/>
        </authorList>
    </citation>
    <scope>NUCLEOTIDE SEQUENCE [LARGE SCALE GENOMIC DNA]</scope>
    <source>
        <strain evidence="10">ATCC 43068 / DSM 8971 / 11B</strain>
    </source>
</reference>
<evidence type="ECO:0000256" key="1">
    <source>
        <dbReference type="ARBA" id="ARBA00004141"/>
    </source>
</evidence>